<accession>A0A6L5JZS0</accession>
<dbReference type="AlphaFoldDB" id="A0A6L5JZS0"/>
<dbReference type="EMBL" id="WIXJ01000012">
    <property type="protein sequence ID" value="MQY52581.1"/>
    <property type="molecule type" value="Genomic_DNA"/>
</dbReference>
<evidence type="ECO:0000256" key="1">
    <source>
        <dbReference type="SAM" id="MobiDB-lite"/>
    </source>
</evidence>
<organism evidence="2 3">
    <name type="scientific">Rhodocyclus tenuis</name>
    <name type="common">Rhodospirillum tenue</name>
    <dbReference type="NCBI Taxonomy" id="1066"/>
    <lineage>
        <taxon>Bacteria</taxon>
        <taxon>Pseudomonadati</taxon>
        <taxon>Pseudomonadota</taxon>
        <taxon>Betaproteobacteria</taxon>
        <taxon>Rhodocyclales</taxon>
        <taxon>Rhodocyclaceae</taxon>
        <taxon>Rhodocyclus</taxon>
    </lineage>
</organism>
<dbReference type="Gene3D" id="1.25.10.10">
    <property type="entry name" value="Leucine-rich Repeat Variant"/>
    <property type="match status" value="1"/>
</dbReference>
<dbReference type="Proteomes" id="UP000480275">
    <property type="component" value="Unassembled WGS sequence"/>
</dbReference>
<dbReference type="SUPFAM" id="SSF48371">
    <property type="entry name" value="ARM repeat"/>
    <property type="match status" value="1"/>
</dbReference>
<evidence type="ECO:0000313" key="2">
    <source>
        <dbReference type="EMBL" id="MQY52581.1"/>
    </source>
</evidence>
<gene>
    <name evidence="2" type="ORF">GHK24_12435</name>
</gene>
<dbReference type="InterPro" id="IPR011989">
    <property type="entry name" value="ARM-like"/>
</dbReference>
<reference evidence="2 3" key="1">
    <citation type="submission" date="2019-10" db="EMBL/GenBank/DDBJ databases">
        <title>Whole-genome sequence of the purple nonsulfur photosynthetic bacterium Rhodocyclus tenuis.</title>
        <authorList>
            <person name="Kyndt J.A."/>
            <person name="Meyer T.E."/>
        </authorList>
    </citation>
    <scope>NUCLEOTIDE SEQUENCE [LARGE SCALE GENOMIC DNA]</scope>
    <source>
        <strain evidence="2 3">DSM 110</strain>
    </source>
</reference>
<feature type="compositionally biased region" description="Basic and acidic residues" evidence="1">
    <location>
        <begin position="13"/>
        <end position="27"/>
    </location>
</feature>
<comment type="caution">
    <text evidence="2">The sequence shown here is derived from an EMBL/GenBank/DDBJ whole genome shotgun (WGS) entry which is preliminary data.</text>
</comment>
<name>A0A6L5JZS0_RHOTE</name>
<dbReference type="OrthoDB" id="7359267at2"/>
<proteinExistence type="predicted"/>
<feature type="region of interest" description="Disordered" evidence="1">
    <location>
        <begin position="1"/>
        <end position="27"/>
    </location>
</feature>
<dbReference type="InterPro" id="IPR016024">
    <property type="entry name" value="ARM-type_fold"/>
</dbReference>
<sequence length="212" mass="23357">MPLIKPGQTPPSDEEKRRWPRDADGLLRALDDSTPSARRCSARDMANAENDAQRALFAAALLARLRSEHEVSVREVMLTTLVRLGDIAALSGLADCLRTDDTTLRNEVIEAMREAPAETAPIILELLGDAEPSLRVFAVNILESFRHPDVEHWLIDLISHEANVNVCASAVDVLCLTGSTASRPALLALRQRFPEEPFLQFAIDLALKRTAD</sequence>
<dbReference type="Pfam" id="PF13646">
    <property type="entry name" value="HEAT_2"/>
    <property type="match status" value="1"/>
</dbReference>
<protein>
    <submittedName>
        <fullName evidence="2">HEAT repeat domain-containing protein</fullName>
    </submittedName>
</protein>
<evidence type="ECO:0000313" key="3">
    <source>
        <dbReference type="Proteomes" id="UP000480275"/>
    </source>
</evidence>